<name>A0A151I1E1_9HYME</name>
<organism evidence="1 2">
    <name type="scientific">Atta colombica</name>
    <dbReference type="NCBI Taxonomy" id="520822"/>
    <lineage>
        <taxon>Eukaryota</taxon>
        <taxon>Metazoa</taxon>
        <taxon>Ecdysozoa</taxon>
        <taxon>Arthropoda</taxon>
        <taxon>Hexapoda</taxon>
        <taxon>Insecta</taxon>
        <taxon>Pterygota</taxon>
        <taxon>Neoptera</taxon>
        <taxon>Endopterygota</taxon>
        <taxon>Hymenoptera</taxon>
        <taxon>Apocrita</taxon>
        <taxon>Aculeata</taxon>
        <taxon>Formicoidea</taxon>
        <taxon>Formicidae</taxon>
        <taxon>Myrmicinae</taxon>
        <taxon>Atta</taxon>
    </lineage>
</organism>
<dbReference type="EMBL" id="KQ976580">
    <property type="protein sequence ID" value="KYM79930.1"/>
    <property type="molecule type" value="Genomic_DNA"/>
</dbReference>
<dbReference type="AlphaFoldDB" id="A0A151I1E1"/>
<dbReference type="Proteomes" id="UP000078540">
    <property type="component" value="Unassembled WGS sequence"/>
</dbReference>
<accession>A0A151I1E1</accession>
<keyword evidence="2" id="KW-1185">Reference proteome</keyword>
<evidence type="ECO:0000313" key="2">
    <source>
        <dbReference type="Proteomes" id="UP000078540"/>
    </source>
</evidence>
<reference evidence="1 2" key="1">
    <citation type="submission" date="2015-09" db="EMBL/GenBank/DDBJ databases">
        <title>Atta colombica WGS genome.</title>
        <authorList>
            <person name="Nygaard S."/>
            <person name="Hu H."/>
            <person name="Boomsma J."/>
            <person name="Zhang G."/>
        </authorList>
    </citation>
    <scope>NUCLEOTIDE SEQUENCE [LARGE SCALE GENOMIC DNA]</scope>
    <source>
        <strain evidence="1">Treedump-2</strain>
        <tissue evidence="1">Whole body</tissue>
    </source>
</reference>
<protein>
    <submittedName>
        <fullName evidence="1">Uncharacterized protein</fullName>
    </submittedName>
</protein>
<gene>
    <name evidence="1" type="ORF">ALC53_09635</name>
</gene>
<sequence length="49" mass="5496">TFTSLWRHMLYLFQANEDCKIIFNVGGMMPSLIAKIVKAASRLPAAPSR</sequence>
<proteinExistence type="predicted"/>
<evidence type="ECO:0000313" key="1">
    <source>
        <dbReference type="EMBL" id="KYM79930.1"/>
    </source>
</evidence>
<feature type="non-terminal residue" evidence="1">
    <location>
        <position position="1"/>
    </location>
</feature>